<feature type="transmembrane region" description="Helical" evidence="10">
    <location>
        <begin position="1681"/>
        <end position="1701"/>
    </location>
</feature>
<feature type="transmembrane region" description="Helical" evidence="10">
    <location>
        <begin position="2127"/>
        <end position="2150"/>
    </location>
</feature>
<sequence>MNSWILAWGFALLSGTMDCDLITDNNNILNSSNEVEVTDYTGVPLPVRQDQPIAIVIKITGLNVTMTTACSWTLHDITNHCVIKQPRFFNMIITEINLTKEFWYLPYGVHSLFVHTDIHLDQKDQNTKILLHYENVTDVQETATIFPITTTQLNATVNVGSHQRDEWALPHSFCDGQSVQLNFTSGAFTLYSSNGVKTVISKYSKTSITLSQIPRRNSIFPAVEVYTPNDTQRNVSVEFFVFSNVEDDIQLSVKYDDDTPGESFKVISKSRIISHTYLKKGNITVHFNAFYKDLQILNISRSVMVLDHYCFQPSPMFSINNSVRSNPLTVFMSTDLVIKSRKQIYPHPKGCGNDSLGRVSYFWDVTNVKTGRRVTSTLVQLTLSSRTPGLFKVSLKMKVGQFTTSGILYVKIILEPEAKFHNNLLFRSLPLRNNSRITSLADILPVYDQNITTCWNSKLIHCLDNCKQRASLSRKFIAKVSANCSSQVEFYGIVENLYFFQHHEKALPTSSRSVHFEKDTITVDTSDLLPGTSYILYVMRNIKMSQYFEQPIPWLFSLHTNTPPNNGQCEIKPKKGLVLQTEFSVECWGWIAGENYTTWDLETTVPLVYSIWYRTADVGQVLIYQGYESSSPPFVLPAGPSSNNYTVQITIDVKDRFGDSSEQTLSVSVKEKHEENNIEENLESLLKNLNHLRAKFQYTQQPESQIHIIKITANEISRILTNDSYESMDLKELLSADFSEIITAMNNSESHILQRLRQTINILTNYTLNWVTNSFLKYLASGKGVYSEKEACHLTTLSLFTIEACTRRPDRMTPESLENVVKTLNVSLKNQLLEAVFNDASKYRQAIDSFTKIINNVYTGIYSHYFAETDELMMKDYMERRMTANDSETMEKVRLVQEFVSSEKTQTALNMQVFSASSVVLMTSIEMIEKVLKATMTESTLSVNHSFMSMTMTRINSLPLKKYPTSVGEIQLELESQAVGKPSHENVQPNMDLSIVAFRRSPFPEVNDTLYSSSDVLMMSANVSCNVTTQTKNKNLHDLHKSYLSFDSTDAAYLDFGVNLHDLTIVYLDLENVSDADSFEIYVKGGILPTKTNYDARFKVRKNQKNYRIPAEKLSHARGFLMIVAKDKTQRRHKRDANMSRCGKTAKRRVGVQVFSSGCRTRSFNTWIPGECKVSFKSSKQSTICHCPHKAGDRSFFISTFYVQPNLIDFTSIDHFITDFDVDNAAVYGALILLLCLYVVLVIVLRRQDHRDTLKWVPQFLCDNGENDVCYYMITVYTGMRRGSATMSNVNFIIVGEEEDSGIRLLSGSDHNGFDAGSVRRFILGSSLKYGRLNYLRIWHDNSGQGDLKSWFLNKIIVDDLQTKERFIFHCGRWLSLNHDDGKTERVLPVSTTKHLNSFSNRFSEHAQFNLTDSHLVVSTIIRPESSNFSRVQRVSCIFVLLLLSMISHAMYFKDATDVTPSQVKIGSLSFSLKDIYVSMIVVLITTPPVMLASVVFKKSAQKVNYLGKVFPRRLSTSSQKYASTKSFEPHKMNLVSMFETEKPIFPCWTLYLAWVILILTALASAFFLLLYSLQWGKERSTRWIISFLMSVLESVLVVDPVKVLFMAMMTALFLKNKETQYKLRVDLRHLRRLAREFYNKNYGSLNVLRKQILGRQEPTLDQDVKKFRNRRQQEMNARRVFRELLIYCLFAFIVFSISYIHKDQRSFSLKNNINNMLIQDSMSKNKFSKLNQTSDYYNWLKAAVIPQLFPSRDWSNRTLPSSPWFGDLVNVRVGGVKLRQVRVSDEPCTTSFLHIVRPCVHEYQDNKIEIRDFDPKWNPQRNMSYTPKMLNNAWTYTSDDEGLQIPGHVHVYEPGGYMVLFPDNQMETLDLVNHLLEYRWLDRRTRAIFLEINLYNPNINVFSYVMFIAEFLETGGIVPWSDIWVFRPNEFAGAMGTYAGLCYILFLIFLVGGTISLTRRLIKRRLAFLKDIWNTVDLACILLSYTGVVIFSIRLSKANETMAKFNYNQSKFISFQSVFLWDFAFNCIIGILTFITTLRTLKILGYNRRLTEIFRVITTAARDLIGFGFVFIIIYTAYVLFGFLIFGKTLNDYSTVFRSFGTLTNSLIGKNRLDMMIHVAPEAASFFYFTYSVCVIFTLLTTFSAILNYSIKRVRQQSKNNPEAFGIVDILGSSISDIFGIAATLKQNRTAEKTNLTARRHNIQEEINVIGVIRLLRDIIVKCMGDAFVNAKQDSSFKKIRIPFSPTIRNSLRKQTARNSVNRLERIGTGNFDVNMPERIGTANYDVNRLKRIGTLKDIELSIDPRQDSFVKRRIHYL</sequence>
<feature type="transmembrane region" description="Helical" evidence="10">
    <location>
        <begin position="1435"/>
        <end position="1453"/>
    </location>
</feature>
<dbReference type="InterPro" id="IPR036392">
    <property type="entry name" value="PLAT/LH2_dom_sf"/>
</dbReference>
<dbReference type="Pfam" id="PF08016">
    <property type="entry name" value="PKD_channel"/>
    <property type="match status" value="1"/>
</dbReference>
<comment type="subcellular location">
    <subcellularLocation>
        <location evidence="1">Membrane</location>
        <topology evidence="1">Multi-pass membrane protein</topology>
    </subcellularLocation>
</comment>
<evidence type="ECO:0000256" key="7">
    <source>
        <dbReference type="ARBA" id="ARBA00023180"/>
    </source>
</evidence>
<comment type="caution">
    <text evidence="9">Lacks conserved residue(s) required for the propagation of feature annotation.</text>
</comment>
<dbReference type="InterPro" id="IPR013122">
    <property type="entry name" value="PKD1_2_channel"/>
</dbReference>
<dbReference type="FunFam" id="2.60.60.20:FF:000022">
    <property type="entry name" value="Uncharacterized protein"/>
    <property type="match status" value="1"/>
</dbReference>
<dbReference type="InterPro" id="IPR003915">
    <property type="entry name" value="PKD_2"/>
</dbReference>
<dbReference type="GO" id="GO:0005509">
    <property type="term" value="F:calcium ion binding"/>
    <property type="evidence" value="ECO:0007669"/>
    <property type="project" value="InterPro"/>
</dbReference>
<feature type="chain" id="PRO_5036445694" description="PLAT domain-containing protein" evidence="11">
    <location>
        <begin position="20"/>
        <end position="2319"/>
    </location>
</feature>
<dbReference type="Gene3D" id="2.60.60.20">
    <property type="entry name" value="PLAT/LH2 domain"/>
    <property type="match status" value="1"/>
</dbReference>
<feature type="signal peptide" evidence="11">
    <location>
        <begin position="1"/>
        <end position="19"/>
    </location>
</feature>
<feature type="transmembrane region" description="Helical" evidence="10">
    <location>
        <begin position="1225"/>
        <end position="1245"/>
    </location>
</feature>
<accession>A0A8W8MP98</accession>
<dbReference type="InterPro" id="IPR001024">
    <property type="entry name" value="PLAT/LH2_dom"/>
</dbReference>
<evidence type="ECO:0000256" key="5">
    <source>
        <dbReference type="ARBA" id="ARBA00022989"/>
    </source>
</evidence>
<dbReference type="Proteomes" id="UP000005408">
    <property type="component" value="Unassembled WGS sequence"/>
</dbReference>
<feature type="transmembrane region" description="Helical" evidence="10">
    <location>
        <begin position="2014"/>
        <end position="2039"/>
    </location>
</feature>
<dbReference type="PANTHER" id="PTHR10877:SF194">
    <property type="entry name" value="LOCATION OF VULVA DEFECTIVE 1"/>
    <property type="match status" value="1"/>
</dbReference>
<dbReference type="InterPro" id="IPR002859">
    <property type="entry name" value="PKD/REJ-like"/>
</dbReference>
<evidence type="ECO:0000256" key="6">
    <source>
        <dbReference type="ARBA" id="ARBA00023136"/>
    </source>
</evidence>
<feature type="disulfide bond" evidence="8">
    <location>
        <begin position="1789"/>
        <end position="1800"/>
    </location>
</feature>
<organism evidence="13 14">
    <name type="scientific">Magallana gigas</name>
    <name type="common">Pacific oyster</name>
    <name type="synonym">Crassostrea gigas</name>
    <dbReference type="NCBI Taxonomy" id="29159"/>
    <lineage>
        <taxon>Eukaryota</taxon>
        <taxon>Metazoa</taxon>
        <taxon>Spiralia</taxon>
        <taxon>Lophotrochozoa</taxon>
        <taxon>Mollusca</taxon>
        <taxon>Bivalvia</taxon>
        <taxon>Autobranchia</taxon>
        <taxon>Pteriomorphia</taxon>
        <taxon>Ostreida</taxon>
        <taxon>Ostreoidea</taxon>
        <taxon>Ostreidae</taxon>
        <taxon>Magallana</taxon>
    </lineage>
</organism>
<dbReference type="InterPro" id="IPR046791">
    <property type="entry name" value="Polycystin_dom"/>
</dbReference>
<dbReference type="InterPro" id="IPR051223">
    <property type="entry name" value="Polycystin"/>
</dbReference>
<evidence type="ECO:0000259" key="12">
    <source>
        <dbReference type="PROSITE" id="PS50095"/>
    </source>
</evidence>
<dbReference type="Pfam" id="PF02010">
    <property type="entry name" value="REJ"/>
    <property type="match status" value="1"/>
</dbReference>
<evidence type="ECO:0000256" key="10">
    <source>
        <dbReference type="SAM" id="Phobius"/>
    </source>
</evidence>
<proteinExistence type="inferred from homology"/>
<keyword evidence="4 11" id="KW-0732">Signal</keyword>
<dbReference type="PROSITE" id="PS50095">
    <property type="entry name" value="PLAT"/>
    <property type="match status" value="1"/>
</dbReference>
<evidence type="ECO:0000256" key="1">
    <source>
        <dbReference type="ARBA" id="ARBA00004141"/>
    </source>
</evidence>
<evidence type="ECO:0000256" key="8">
    <source>
        <dbReference type="PIRSR" id="PIRSR603915-2"/>
    </source>
</evidence>
<dbReference type="PANTHER" id="PTHR10877">
    <property type="entry name" value="POLYCYSTIN FAMILY MEMBER"/>
    <property type="match status" value="1"/>
</dbReference>
<evidence type="ECO:0000313" key="14">
    <source>
        <dbReference type="Proteomes" id="UP000005408"/>
    </source>
</evidence>
<feature type="transmembrane region" description="Helical" evidence="10">
    <location>
        <begin position="2065"/>
        <end position="2087"/>
    </location>
</feature>
<evidence type="ECO:0000256" key="3">
    <source>
        <dbReference type="ARBA" id="ARBA00022692"/>
    </source>
</evidence>
<feature type="transmembrane region" description="Helical" evidence="10">
    <location>
        <begin position="1584"/>
        <end position="1615"/>
    </location>
</feature>
<feature type="transmembrane region" description="Helical" evidence="10">
    <location>
        <begin position="1549"/>
        <end position="1572"/>
    </location>
</feature>
<keyword evidence="14" id="KW-1185">Reference proteome</keyword>
<keyword evidence="5 10" id="KW-1133">Transmembrane helix</keyword>
<dbReference type="Pfam" id="PF20519">
    <property type="entry name" value="Polycystin_dom"/>
    <property type="match status" value="1"/>
</dbReference>
<dbReference type="SMART" id="SM00308">
    <property type="entry name" value="LH2"/>
    <property type="match status" value="1"/>
</dbReference>
<keyword evidence="3 10" id="KW-0812">Transmembrane</keyword>
<dbReference type="GO" id="GO:0050982">
    <property type="term" value="P:detection of mechanical stimulus"/>
    <property type="evidence" value="ECO:0007669"/>
    <property type="project" value="TreeGrafter"/>
</dbReference>
<feature type="transmembrane region" description="Helical" evidence="10">
    <location>
        <begin position="1973"/>
        <end position="1994"/>
    </location>
</feature>
<evidence type="ECO:0000256" key="9">
    <source>
        <dbReference type="PROSITE-ProRule" id="PRU00152"/>
    </source>
</evidence>
<evidence type="ECO:0000256" key="11">
    <source>
        <dbReference type="SAM" id="SignalP"/>
    </source>
</evidence>
<keyword evidence="6 10" id="KW-0472">Membrane</keyword>
<protein>
    <recommendedName>
        <fullName evidence="12">PLAT domain-containing protein</fullName>
    </recommendedName>
</protein>
<dbReference type="Pfam" id="PF01477">
    <property type="entry name" value="PLAT"/>
    <property type="match status" value="1"/>
</dbReference>
<dbReference type="SUPFAM" id="SSF49723">
    <property type="entry name" value="Lipase/lipooxygenase domain (PLAT/LH2 domain)"/>
    <property type="match status" value="1"/>
</dbReference>
<keyword evidence="7" id="KW-0325">Glycoprotein</keyword>
<evidence type="ECO:0000256" key="4">
    <source>
        <dbReference type="ARBA" id="ARBA00022729"/>
    </source>
</evidence>
<dbReference type="GO" id="GO:0016020">
    <property type="term" value="C:membrane"/>
    <property type="evidence" value="ECO:0007669"/>
    <property type="project" value="UniProtKB-SubCell"/>
</dbReference>
<evidence type="ECO:0000256" key="2">
    <source>
        <dbReference type="ARBA" id="ARBA00007200"/>
    </source>
</evidence>
<feature type="domain" description="PLAT" evidence="12">
    <location>
        <begin position="1270"/>
        <end position="1389"/>
    </location>
</feature>
<dbReference type="GO" id="GO:0005262">
    <property type="term" value="F:calcium channel activity"/>
    <property type="evidence" value="ECO:0007669"/>
    <property type="project" value="TreeGrafter"/>
</dbReference>
<name>A0A8W8MP98_MAGGI</name>
<evidence type="ECO:0000313" key="13">
    <source>
        <dbReference type="EnsemblMetazoa" id="G3435.1:cds"/>
    </source>
</evidence>
<comment type="similarity">
    <text evidence="2">Belongs to the polycystin family.</text>
</comment>
<reference evidence="13" key="1">
    <citation type="submission" date="2022-08" db="UniProtKB">
        <authorList>
            <consortium name="EnsemblMetazoa"/>
        </authorList>
    </citation>
    <scope>IDENTIFICATION</scope>
    <source>
        <strain evidence="13">05x7-T-G4-1.051#20</strain>
    </source>
</reference>
<feature type="transmembrane region" description="Helical" evidence="10">
    <location>
        <begin position="1932"/>
        <end position="1952"/>
    </location>
</feature>
<dbReference type="EnsemblMetazoa" id="G3435.1">
    <property type="protein sequence ID" value="G3435.1:cds"/>
    <property type="gene ID" value="G3435"/>
</dbReference>
<dbReference type="PRINTS" id="PR01433">
    <property type="entry name" value="POLYCYSTIN2"/>
</dbReference>
<feature type="transmembrane region" description="Helical" evidence="10">
    <location>
        <begin position="1476"/>
        <end position="1497"/>
    </location>
</feature>